<sequence>MKTKSILAGIALVAINLLNSQTWTVVGDPEMNGLIYTGTVDTTNKLYVAGSFSYGLTPNGKSYVARYNYMDWEDVGNFGGNGMIEKIINDAANNLYISGEFKNASNRYYIAKYDGSSWSQLGNLESQNKINDIVTDGTNVYASGIFVNTSNGQTYYIAKWNGSNWTQVDSGNFNGRITTLFVRNNSLYVAGEFTNSFGYYCVYRLNAGSWSEVGKLRSTYPVVKIVVDSVGKVYASHSYQNNGSASAVLSRYEPVSNTWIVLNLYYPNIKYIDATDQVYAMTICGTPCQGIMRKYTSQSTEYTDYFVQTNSGVSADLNAIMMDNFGYLLTSSRAAFGEMRFGLLKSSSVFLQSNEITVSKETQIFPNPTSGIFTLRAKDKINSAEIYDITGKLVKKLNPNSVSTEINITGQPKGVYLLKTDTGKKQETQKVILK</sequence>
<dbReference type="InterPro" id="IPR026444">
    <property type="entry name" value="Secre_tail"/>
</dbReference>
<evidence type="ECO:0000259" key="2">
    <source>
        <dbReference type="Pfam" id="PF12768"/>
    </source>
</evidence>
<dbReference type="Gene3D" id="2.120.10.80">
    <property type="entry name" value="Kelch-type beta propeller"/>
    <property type="match status" value="1"/>
</dbReference>
<evidence type="ECO:0000313" key="4">
    <source>
        <dbReference type="EMBL" id="MBD8018776.1"/>
    </source>
</evidence>
<protein>
    <submittedName>
        <fullName evidence="4">T9SS type A sorting domain-containing protein</fullName>
    </submittedName>
</protein>
<dbReference type="Pfam" id="PF12768">
    <property type="entry name" value="Rax2"/>
    <property type="match status" value="1"/>
</dbReference>
<dbReference type="Pfam" id="PF18962">
    <property type="entry name" value="Por_Secre_tail"/>
    <property type="match status" value="1"/>
</dbReference>
<dbReference type="Proteomes" id="UP000626242">
    <property type="component" value="Unassembled WGS sequence"/>
</dbReference>
<evidence type="ECO:0000313" key="5">
    <source>
        <dbReference type="Proteomes" id="UP000626242"/>
    </source>
</evidence>
<name>A0ABR8WPX6_9FLAO</name>
<evidence type="ECO:0000259" key="3">
    <source>
        <dbReference type="Pfam" id="PF18962"/>
    </source>
</evidence>
<feature type="domain" description="Rax2-like C-terminal" evidence="2">
    <location>
        <begin position="41"/>
        <end position="174"/>
    </location>
</feature>
<keyword evidence="5" id="KW-1185">Reference proteome</keyword>
<dbReference type="RefSeq" id="WP_251833983.1">
    <property type="nucleotide sequence ID" value="NZ_JACSPS010000003.1"/>
</dbReference>
<proteinExistence type="predicted"/>
<evidence type="ECO:0000256" key="1">
    <source>
        <dbReference type="ARBA" id="ARBA00022729"/>
    </source>
</evidence>
<reference evidence="4 5" key="1">
    <citation type="submission" date="2020-08" db="EMBL/GenBank/DDBJ databases">
        <title>A Genomic Blueprint of the Chicken Gut Microbiome.</title>
        <authorList>
            <person name="Gilroy R."/>
            <person name="Ravi A."/>
            <person name="Getino M."/>
            <person name="Pursley I."/>
            <person name="Horton D.L."/>
            <person name="Alikhan N.-F."/>
            <person name="Baker D."/>
            <person name="Gharbi K."/>
            <person name="Hall N."/>
            <person name="Watson M."/>
            <person name="Adriaenssens E.M."/>
            <person name="Foster-Nyarko E."/>
            <person name="Jarju S."/>
            <person name="Secka A."/>
            <person name="Antonio M."/>
            <person name="Oren A."/>
            <person name="Chaudhuri R."/>
            <person name="La Ragione R.M."/>
            <person name="Hildebrand F."/>
            <person name="Pallen M.J."/>
        </authorList>
    </citation>
    <scope>NUCLEOTIDE SEQUENCE [LARGE SCALE GENOMIC DNA]</scope>
    <source>
        <strain evidence="4 5">Sa1CVA4</strain>
    </source>
</reference>
<dbReference type="InterPro" id="IPR015915">
    <property type="entry name" value="Kelch-typ_b-propeller"/>
</dbReference>
<keyword evidence="1" id="KW-0732">Signal</keyword>
<accession>A0ABR8WPX6</accession>
<dbReference type="InterPro" id="IPR024982">
    <property type="entry name" value="Rax2-like_C"/>
</dbReference>
<feature type="domain" description="Secretion system C-terminal sorting" evidence="3">
    <location>
        <begin position="364"/>
        <end position="432"/>
    </location>
</feature>
<gene>
    <name evidence="4" type="ORF">H9628_09850</name>
</gene>
<dbReference type="EMBL" id="JACSPS010000003">
    <property type="protein sequence ID" value="MBD8018776.1"/>
    <property type="molecule type" value="Genomic_DNA"/>
</dbReference>
<dbReference type="PANTHER" id="PTHR31778:SF2">
    <property type="entry name" value="BUD SITE SELECTION PROTEIN RAX2"/>
    <property type="match status" value="1"/>
</dbReference>
<organism evidence="4 5">
    <name type="scientific">Kaistella pullorum</name>
    <dbReference type="NCBI Taxonomy" id="2763074"/>
    <lineage>
        <taxon>Bacteria</taxon>
        <taxon>Pseudomonadati</taxon>
        <taxon>Bacteroidota</taxon>
        <taxon>Flavobacteriia</taxon>
        <taxon>Flavobacteriales</taxon>
        <taxon>Weeksellaceae</taxon>
        <taxon>Chryseobacterium group</taxon>
        <taxon>Kaistella</taxon>
    </lineage>
</organism>
<dbReference type="SUPFAM" id="SSF63829">
    <property type="entry name" value="Calcium-dependent phosphotriesterase"/>
    <property type="match status" value="1"/>
</dbReference>
<dbReference type="PANTHER" id="PTHR31778">
    <property type="entry name" value="BUD SITE SELECTION PROTEIN RAX2"/>
    <property type="match status" value="1"/>
</dbReference>
<dbReference type="NCBIfam" id="TIGR04183">
    <property type="entry name" value="Por_Secre_tail"/>
    <property type="match status" value="1"/>
</dbReference>
<comment type="caution">
    <text evidence="4">The sequence shown here is derived from an EMBL/GenBank/DDBJ whole genome shotgun (WGS) entry which is preliminary data.</text>
</comment>